<evidence type="ECO:0008006" key="4">
    <source>
        <dbReference type="Google" id="ProtNLM"/>
    </source>
</evidence>
<comment type="caution">
    <text evidence="3">The sequence shown here is derived from an EMBL/GenBank/DDBJ whole genome shotgun (WGS) entry which is preliminary data.</text>
</comment>
<keyword evidence="2" id="KW-1133">Transmembrane helix</keyword>
<feature type="compositionally biased region" description="Low complexity" evidence="1">
    <location>
        <begin position="1"/>
        <end position="14"/>
    </location>
</feature>
<evidence type="ECO:0000313" key="3">
    <source>
        <dbReference type="EMBL" id="GID49455.1"/>
    </source>
</evidence>
<feature type="transmembrane region" description="Helical" evidence="2">
    <location>
        <begin position="46"/>
        <end position="66"/>
    </location>
</feature>
<accession>A0ABQ3WTF8</accession>
<sequence length="68" mass="7149">MRADAGPAAPAAPESSRDRPRRQRAMSGECCGGDRNADDDTAPRTVWIILAVVMIGGWAALAAVLLSR</sequence>
<reference evidence="3" key="1">
    <citation type="submission" date="2021-01" db="EMBL/GenBank/DDBJ databases">
        <title>Whole genome shotgun sequence of Actinoplanes capillaceus NBRC 16408.</title>
        <authorList>
            <person name="Komaki H."/>
            <person name="Tamura T."/>
        </authorList>
    </citation>
    <scope>NUCLEOTIDE SEQUENCE [LARGE SCALE GENOMIC DNA]</scope>
    <source>
        <strain evidence="3">NBRC 16408</strain>
    </source>
</reference>
<dbReference type="EMBL" id="BOMF01000128">
    <property type="protein sequence ID" value="GID49455.1"/>
    <property type="molecule type" value="Genomic_DNA"/>
</dbReference>
<protein>
    <recommendedName>
        <fullName evidence="4">MYXO-CTERM domain-containing protein</fullName>
    </recommendedName>
</protein>
<name>A0ABQ3WTF8_9ACTN</name>
<proteinExistence type="predicted"/>
<feature type="region of interest" description="Disordered" evidence="1">
    <location>
        <begin position="1"/>
        <end position="40"/>
    </location>
</feature>
<keyword evidence="2" id="KW-0812">Transmembrane</keyword>
<gene>
    <name evidence="3" type="ORF">Aca07nite_67300</name>
</gene>
<evidence type="ECO:0000256" key="1">
    <source>
        <dbReference type="SAM" id="MobiDB-lite"/>
    </source>
</evidence>
<keyword evidence="2" id="KW-0472">Membrane</keyword>
<evidence type="ECO:0000256" key="2">
    <source>
        <dbReference type="SAM" id="Phobius"/>
    </source>
</evidence>
<organism evidence="3">
    <name type="scientific">Actinoplanes campanulatus</name>
    <dbReference type="NCBI Taxonomy" id="113559"/>
    <lineage>
        <taxon>Bacteria</taxon>
        <taxon>Bacillati</taxon>
        <taxon>Actinomycetota</taxon>
        <taxon>Actinomycetes</taxon>
        <taxon>Micromonosporales</taxon>
        <taxon>Micromonosporaceae</taxon>
        <taxon>Actinoplanes</taxon>
    </lineage>
</organism>